<sequence length="64" mass="7714">MIRPYTHITSIQTQTNTYNHYYRIIIEPIMPFVNMEIKYPPLCILLLLLMASDISRIFYIFFTP</sequence>
<proteinExistence type="predicted"/>
<dbReference type="AlphaFoldDB" id="A0A1X0RBS3"/>
<keyword evidence="1" id="KW-0472">Membrane</keyword>
<evidence type="ECO:0000313" key="2">
    <source>
        <dbReference type="EMBL" id="ORE09505.1"/>
    </source>
</evidence>
<keyword evidence="1" id="KW-0812">Transmembrane</keyword>
<dbReference type="EMBL" id="KV921875">
    <property type="protein sequence ID" value="ORE09505.1"/>
    <property type="molecule type" value="Genomic_DNA"/>
</dbReference>
<dbReference type="VEuPathDB" id="FungiDB:BCV72DRAFT_270197"/>
<reference evidence="2" key="1">
    <citation type="journal article" date="2016" name="Proc. Natl. Acad. Sci. U.S.A.">
        <title>Lipid metabolic changes in an early divergent fungus govern the establishment of a mutualistic symbiosis with endobacteria.</title>
        <authorList>
            <person name="Lastovetsky O.A."/>
            <person name="Gaspar M.L."/>
            <person name="Mondo S.J."/>
            <person name="LaButti K.M."/>
            <person name="Sandor L."/>
            <person name="Grigoriev I.V."/>
            <person name="Henry S.A."/>
            <person name="Pawlowska T.E."/>
        </authorList>
    </citation>
    <scope>NUCLEOTIDE SEQUENCE [LARGE SCALE GENOMIC DNA]</scope>
    <source>
        <strain evidence="2">ATCC 52814</strain>
    </source>
</reference>
<protein>
    <submittedName>
        <fullName evidence="2">Uncharacterized protein</fullName>
    </submittedName>
</protein>
<accession>A0A1X0RBS3</accession>
<feature type="transmembrane region" description="Helical" evidence="1">
    <location>
        <begin position="42"/>
        <end position="62"/>
    </location>
</feature>
<organism evidence="2">
    <name type="scientific">Rhizopus microsporus var. microsporus</name>
    <dbReference type="NCBI Taxonomy" id="86635"/>
    <lineage>
        <taxon>Eukaryota</taxon>
        <taxon>Fungi</taxon>
        <taxon>Fungi incertae sedis</taxon>
        <taxon>Mucoromycota</taxon>
        <taxon>Mucoromycotina</taxon>
        <taxon>Mucoromycetes</taxon>
        <taxon>Mucorales</taxon>
        <taxon>Mucorineae</taxon>
        <taxon>Rhizopodaceae</taxon>
        <taxon>Rhizopus</taxon>
    </lineage>
</organism>
<evidence type="ECO:0000256" key="1">
    <source>
        <dbReference type="SAM" id="Phobius"/>
    </source>
</evidence>
<keyword evidence="1" id="KW-1133">Transmembrane helix</keyword>
<dbReference type="Proteomes" id="UP000242414">
    <property type="component" value="Unassembled WGS sequence"/>
</dbReference>
<gene>
    <name evidence="2" type="ORF">BCV72DRAFT_270197</name>
</gene>
<name>A0A1X0RBS3_RHIZD</name>